<sequence>MSFPRFDGEQPKIWKDKCLDYFRLFNVHPSLWLVSATLHMDGNSALWLKAYRLRHKINTWPELMAAVTEKFGYDDYHKYLKQLLALKQKGTVQEYHQQFEALSYNVSIQNPHYDEHFFVSRIIRGLKSDIRGAVKAPSASISGEGHTFSFGTRSASRSKSVGSETSSLCVCGGYGTKTRTSQIHTEDWPRGFLVGQARRANGLCFKCGENYEPTHQCAKKPGAEVHAAQLEEQAEMLSEEVLNLIEKQDLAFAEQLSLSIHAMAGTEGAETLKLRAMVGNQVLLFLVDSGSSHNFVNANLVDRLKCSVQQTKSIPVKIANGSYMHCSQMVQQLTWWCQGETFSTDMRVLELGAYDAILGMDWLHQHSPMVTDWINHCLAFSHKGKFIKLQGVAAPAQDMIRELPVEQLIKWYKGNEVWAMAIVQPHADISSSSVPPEIATVLQQFEDVFATPTELPPAQEYDHAIPLKPNAAPFNARPPVFSSAQGRDREAGAKYAGSGHNCA</sequence>
<reference evidence="1" key="2">
    <citation type="submission" date="2025-09" db="UniProtKB">
        <authorList>
            <consortium name="EnsemblPlants"/>
        </authorList>
    </citation>
    <scope>IDENTIFICATION</scope>
</reference>
<evidence type="ECO:0000313" key="1">
    <source>
        <dbReference type="EnsemblPlants" id="AVESA.00010b.r2.3AG0433720.1.CDS.1"/>
    </source>
</evidence>
<reference evidence="1" key="1">
    <citation type="submission" date="2021-05" db="EMBL/GenBank/DDBJ databases">
        <authorList>
            <person name="Scholz U."/>
            <person name="Mascher M."/>
            <person name="Fiebig A."/>
        </authorList>
    </citation>
    <scope>NUCLEOTIDE SEQUENCE [LARGE SCALE GENOMIC DNA]</scope>
</reference>
<dbReference type="EnsemblPlants" id="AVESA.00010b.r2.3AG0433720.1">
    <property type="protein sequence ID" value="AVESA.00010b.r2.3AG0433720.1.CDS.1"/>
    <property type="gene ID" value="AVESA.00010b.r2.3AG0433720"/>
</dbReference>
<keyword evidence="2" id="KW-1185">Reference proteome</keyword>
<name>A0ACD5VFD0_AVESA</name>
<protein>
    <submittedName>
        <fullName evidence="1">Uncharacterized protein</fullName>
    </submittedName>
</protein>
<dbReference type="Proteomes" id="UP001732700">
    <property type="component" value="Chromosome 3A"/>
</dbReference>
<evidence type="ECO:0000313" key="2">
    <source>
        <dbReference type="Proteomes" id="UP001732700"/>
    </source>
</evidence>
<organism evidence="1 2">
    <name type="scientific">Avena sativa</name>
    <name type="common">Oat</name>
    <dbReference type="NCBI Taxonomy" id="4498"/>
    <lineage>
        <taxon>Eukaryota</taxon>
        <taxon>Viridiplantae</taxon>
        <taxon>Streptophyta</taxon>
        <taxon>Embryophyta</taxon>
        <taxon>Tracheophyta</taxon>
        <taxon>Spermatophyta</taxon>
        <taxon>Magnoliopsida</taxon>
        <taxon>Liliopsida</taxon>
        <taxon>Poales</taxon>
        <taxon>Poaceae</taxon>
        <taxon>BOP clade</taxon>
        <taxon>Pooideae</taxon>
        <taxon>Poodae</taxon>
        <taxon>Poeae</taxon>
        <taxon>Poeae Chloroplast Group 1 (Aveneae type)</taxon>
        <taxon>Aveninae</taxon>
        <taxon>Avena</taxon>
    </lineage>
</organism>
<proteinExistence type="predicted"/>
<accession>A0ACD5VFD0</accession>